<keyword evidence="3 7" id="KW-0732">Signal</keyword>
<keyword evidence="6" id="KW-0472">Membrane</keyword>
<evidence type="ECO:0000256" key="7">
    <source>
        <dbReference type="SAM" id="SignalP"/>
    </source>
</evidence>
<gene>
    <name evidence="9" type="ORF">SAMN02745217_02881</name>
</gene>
<evidence type="ECO:0000259" key="8">
    <source>
        <dbReference type="Pfam" id="PF00746"/>
    </source>
</evidence>
<dbReference type="Pfam" id="PF00746">
    <property type="entry name" value="Gram_pos_anchor"/>
    <property type="match status" value="1"/>
</dbReference>
<name>A0A1M7YDU9_9FIRM</name>
<feature type="transmembrane region" description="Helical" evidence="6">
    <location>
        <begin position="434"/>
        <end position="452"/>
    </location>
</feature>
<dbReference type="NCBIfam" id="TIGR04383">
    <property type="entry name" value="acidic_w_LPXTA"/>
    <property type="match status" value="2"/>
</dbReference>
<keyword evidence="10" id="KW-1185">Reference proteome</keyword>
<evidence type="ECO:0000256" key="6">
    <source>
        <dbReference type="SAM" id="Phobius"/>
    </source>
</evidence>
<sequence>MKKTGIIMLALVMLVCLFPLSVKASETEDFNTDLMSYLIQISNERGREVTKDDLEYVLNLYSESLSDFDSADGPKDFLGEVIKADYSNLTSIYEEYSLDKDSLTALLSDNGETLDDYVFLNQLDASISFYQGDGTVDQETGFEEKLTAYLSDISTIRGFTVSREMIESFLSKYEITFSMFESVDELKDFLGDVIKSDLSNLDYFNTEYSLSKEDIDSRLSTINKTLNDYVFIDDLELDILTNDDGGISYKYFMYMLEESYPGITKKLGLTEEEYTRTYQYFMSLKDYYTSEDTQNKLIDIMMRFQTLAENLPESNEAVTLNQLSELQSLYQDLQDVLKIKISYSVLENGKKVPLTLLDLMNGKDLENATISIDVYTDASEFLMDFSLSADMFGEVIGDVEKTPVTKPDSSGDKTTSTPVKTVTGGKLPKTASNYTIMILAGAFLVVLGTVLFKTNRKDGDETNAA</sequence>
<feature type="signal peptide" evidence="7">
    <location>
        <begin position="1"/>
        <end position="24"/>
    </location>
</feature>
<evidence type="ECO:0000256" key="5">
    <source>
        <dbReference type="SAM" id="MobiDB-lite"/>
    </source>
</evidence>
<dbReference type="Proteomes" id="UP000184612">
    <property type="component" value="Unassembled WGS sequence"/>
</dbReference>
<proteinExistence type="predicted"/>
<evidence type="ECO:0000313" key="9">
    <source>
        <dbReference type="EMBL" id="SHO50761.1"/>
    </source>
</evidence>
<feature type="chain" id="PRO_5012975089" evidence="7">
    <location>
        <begin position="25"/>
        <end position="465"/>
    </location>
</feature>
<dbReference type="AlphaFoldDB" id="A0A1M7YDU9"/>
<keyword evidence="4" id="KW-0572">Peptidoglycan-anchor</keyword>
<keyword evidence="2" id="KW-0964">Secreted</keyword>
<dbReference type="InterPro" id="IPR019931">
    <property type="entry name" value="LPXTG_anchor"/>
</dbReference>
<feature type="region of interest" description="Disordered" evidence="5">
    <location>
        <begin position="402"/>
        <end position="422"/>
    </location>
</feature>
<evidence type="ECO:0000313" key="10">
    <source>
        <dbReference type="Proteomes" id="UP000184612"/>
    </source>
</evidence>
<dbReference type="RefSeq" id="WP_073589535.1">
    <property type="nucleotide sequence ID" value="NZ_FRFD01000008.1"/>
</dbReference>
<dbReference type="STRING" id="1121345.SAMN02745217_02881"/>
<keyword evidence="6" id="KW-1133">Transmembrane helix</keyword>
<dbReference type="OrthoDB" id="2718583at2"/>
<dbReference type="InterPro" id="IPR030832">
    <property type="entry name" value="Acidic_LPXTA"/>
</dbReference>
<evidence type="ECO:0000256" key="2">
    <source>
        <dbReference type="ARBA" id="ARBA00022525"/>
    </source>
</evidence>
<evidence type="ECO:0000256" key="1">
    <source>
        <dbReference type="ARBA" id="ARBA00022512"/>
    </source>
</evidence>
<evidence type="ECO:0000256" key="4">
    <source>
        <dbReference type="ARBA" id="ARBA00023088"/>
    </source>
</evidence>
<keyword evidence="1" id="KW-0134">Cell wall</keyword>
<reference evidence="9 10" key="1">
    <citation type="submission" date="2016-12" db="EMBL/GenBank/DDBJ databases">
        <authorList>
            <person name="Song W.-J."/>
            <person name="Kurnit D.M."/>
        </authorList>
    </citation>
    <scope>NUCLEOTIDE SEQUENCE [LARGE SCALE GENOMIC DNA]</scope>
    <source>
        <strain evidence="9 10">DSM 12503</strain>
    </source>
</reference>
<keyword evidence="6" id="KW-0812">Transmembrane</keyword>
<organism evidence="9 10">
    <name type="scientific">Anaerocolumna xylanovorans DSM 12503</name>
    <dbReference type="NCBI Taxonomy" id="1121345"/>
    <lineage>
        <taxon>Bacteria</taxon>
        <taxon>Bacillati</taxon>
        <taxon>Bacillota</taxon>
        <taxon>Clostridia</taxon>
        <taxon>Lachnospirales</taxon>
        <taxon>Lachnospiraceae</taxon>
        <taxon>Anaerocolumna</taxon>
    </lineage>
</organism>
<dbReference type="NCBIfam" id="TIGR01167">
    <property type="entry name" value="LPXTG_anchor"/>
    <property type="match status" value="1"/>
</dbReference>
<accession>A0A1M7YDU9</accession>
<protein>
    <submittedName>
        <fullName evidence="9">Processed acidic surface protein</fullName>
    </submittedName>
</protein>
<dbReference type="EMBL" id="FRFD01000008">
    <property type="protein sequence ID" value="SHO50761.1"/>
    <property type="molecule type" value="Genomic_DNA"/>
</dbReference>
<feature type="domain" description="Gram-positive cocci surface proteins LPxTG" evidence="8">
    <location>
        <begin position="423"/>
        <end position="457"/>
    </location>
</feature>
<evidence type="ECO:0000256" key="3">
    <source>
        <dbReference type="ARBA" id="ARBA00022729"/>
    </source>
</evidence>